<accession>A0A3N4LTG5</accession>
<keyword evidence="3" id="KW-1185">Reference proteome</keyword>
<proteinExistence type="predicted"/>
<dbReference type="AlphaFoldDB" id="A0A3N4LTG5"/>
<dbReference type="EMBL" id="ML121535">
    <property type="protein sequence ID" value="RPB26224.1"/>
    <property type="molecule type" value="Genomic_DNA"/>
</dbReference>
<evidence type="ECO:0000313" key="3">
    <source>
        <dbReference type="Proteomes" id="UP000267821"/>
    </source>
</evidence>
<reference evidence="2 3" key="1">
    <citation type="journal article" date="2018" name="Nat. Ecol. Evol.">
        <title>Pezizomycetes genomes reveal the molecular basis of ectomycorrhizal truffle lifestyle.</title>
        <authorList>
            <person name="Murat C."/>
            <person name="Payen T."/>
            <person name="Noel B."/>
            <person name="Kuo A."/>
            <person name="Morin E."/>
            <person name="Chen J."/>
            <person name="Kohler A."/>
            <person name="Krizsan K."/>
            <person name="Balestrini R."/>
            <person name="Da Silva C."/>
            <person name="Montanini B."/>
            <person name="Hainaut M."/>
            <person name="Levati E."/>
            <person name="Barry K.W."/>
            <person name="Belfiori B."/>
            <person name="Cichocki N."/>
            <person name="Clum A."/>
            <person name="Dockter R.B."/>
            <person name="Fauchery L."/>
            <person name="Guy J."/>
            <person name="Iotti M."/>
            <person name="Le Tacon F."/>
            <person name="Lindquist E.A."/>
            <person name="Lipzen A."/>
            <person name="Malagnac F."/>
            <person name="Mello A."/>
            <person name="Molinier V."/>
            <person name="Miyauchi S."/>
            <person name="Poulain J."/>
            <person name="Riccioni C."/>
            <person name="Rubini A."/>
            <person name="Sitrit Y."/>
            <person name="Splivallo R."/>
            <person name="Traeger S."/>
            <person name="Wang M."/>
            <person name="Zifcakova L."/>
            <person name="Wipf D."/>
            <person name="Zambonelli A."/>
            <person name="Paolocci F."/>
            <person name="Nowrousian M."/>
            <person name="Ottonello S."/>
            <person name="Baldrian P."/>
            <person name="Spatafora J.W."/>
            <person name="Henrissat B."/>
            <person name="Nagy L.G."/>
            <person name="Aury J.M."/>
            <person name="Wincker P."/>
            <person name="Grigoriev I.V."/>
            <person name="Bonfante P."/>
            <person name="Martin F.M."/>
        </authorList>
    </citation>
    <scope>NUCLEOTIDE SEQUENCE [LARGE SCALE GENOMIC DNA]</scope>
    <source>
        <strain evidence="2 3">ATCC MYA-4762</strain>
    </source>
</reference>
<name>A0A3N4LTG5_9PEZI</name>
<dbReference type="Proteomes" id="UP000267821">
    <property type="component" value="Unassembled WGS sequence"/>
</dbReference>
<protein>
    <submittedName>
        <fullName evidence="2">Uncharacterized protein</fullName>
    </submittedName>
</protein>
<dbReference type="InParanoid" id="A0A3N4LTG5"/>
<evidence type="ECO:0000256" key="1">
    <source>
        <dbReference type="SAM" id="MobiDB-lite"/>
    </source>
</evidence>
<organism evidence="2 3">
    <name type="scientific">Terfezia boudieri ATCC MYA-4762</name>
    <dbReference type="NCBI Taxonomy" id="1051890"/>
    <lineage>
        <taxon>Eukaryota</taxon>
        <taxon>Fungi</taxon>
        <taxon>Dikarya</taxon>
        <taxon>Ascomycota</taxon>
        <taxon>Pezizomycotina</taxon>
        <taxon>Pezizomycetes</taxon>
        <taxon>Pezizales</taxon>
        <taxon>Pezizaceae</taxon>
        <taxon>Terfezia</taxon>
    </lineage>
</organism>
<sequence>MIECYPEENQVVASRPMVIYLGRCNTTTTPPPPKKVFRLVGMIMAPRCGGQCGASGPAPRHANKKPSHAIMRDDM</sequence>
<feature type="region of interest" description="Disordered" evidence="1">
    <location>
        <begin position="54"/>
        <end position="75"/>
    </location>
</feature>
<gene>
    <name evidence="2" type="ORF">L211DRAFT_702113</name>
</gene>
<evidence type="ECO:0000313" key="2">
    <source>
        <dbReference type="EMBL" id="RPB26224.1"/>
    </source>
</evidence>